<dbReference type="SUPFAM" id="SSF53474">
    <property type="entry name" value="alpha/beta-Hydrolases"/>
    <property type="match status" value="1"/>
</dbReference>
<evidence type="ECO:0000313" key="3">
    <source>
        <dbReference type="Proteomes" id="UP000309215"/>
    </source>
</evidence>
<proteinExistence type="predicted"/>
<feature type="domain" description="AB hydrolase-1" evidence="1">
    <location>
        <begin position="58"/>
        <end position="284"/>
    </location>
</feature>
<reference evidence="2 3" key="1">
    <citation type="submission" date="2019-04" db="EMBL/GenBank/DDBJ databases">
        <authorList>
            <person name="Li Y."/>
            <person name="Wang J."/>
        </authorList>
    </citation>
    <scope>NUCLEOTIDE SEQUENCE [LARGE SCALE GENOMIC DNA]</scope>
    <source>
        <strain evidence="2 3">DSM 14668</strain>
    </source>
</reference>
<dbReference type="Pfam" id="PF12697">
    <property type="entry name" value="Abhydrolase_6"/>
    <property type="match status" value="1"/>
</dbReference>
<accession>A0A4U1J6M7</accession>
<keyword evidence="3" id="KW-1185">Reference proteome</keyword>
<dbReference type="GO" id="GO:0016787">
    <property type="term" value="F:hydrolase activity"/>
    <property type="evidence" value="ECO:0007669"/>
    <property type="project" value="UniProtKB-KW"/>
</dbReference>
<sequence length="310" mass="33711">MSFPAFHPFRSAEARARFLARYDERAARWPVPCEGREVDTSLGRTFVRVSGRAGAPPLVLLHGVSGSSLQWGPNIARLAERFEVFAVDGIHDCGRSVYSRPAKDGADYAKWVDEVATGLGIRSDFALAGLSYGGWIASQYGLRYPQRVRGLVLVAPANTVLPILGKWMARAILTALPIPWLTRSFMQWMLADTAAQGEVGRKLVEEVSGDSYLAARSFAWKPMTQPTVLGDEELQALPRPTYLIVGENETIYSAKDAIARVKRVAPHIQTELVPNAGHDVTLAQADHFNTLLLSWLGEGGAAATATEPAG</sequence>
<dbReference type="InterPro" id="IPR050266">
    <property type="entry name" value="AB_hydrolase_sf"/>
</dbReference>
<dbReference type="OrthoDB" id="9800754at2"/>
<evidence type="ECO:0000259" key="1">
    <source>
        <dbReference type="Pfam" id="PF12697"/>
    </source>
</evidence>
<dbReference type="PANTHER" id="PTHR43798">
    <property type="entry name" value="MONOACYLGLYCEROL LIPASE"/>
    <property type="match status" value="1"/>
</dbReference>
<evidence type="ECO:0000313" key="2">
    <source>
        <dbReference type="EMBL" id="TKD02782.1"/>
    </source>
</evidence>
<dbReference type="InterPro" id="IPR000073">
    <property type="entry name" value="AB_hydrolase_1"/>
</dbReference>
<organism evidence="2 3">
    <name type="scientific">Polyangium fumosum</name>
    <dbReference type="NCBI Taxonomy" id="889272"/>
    <lineage>
        <taxon>Bacteria</taxon>
        <taxon>Pseudomonadati</taxon>
        <taxon>Myxococcota</taxon>
        <taxon>Polyangia</taxon>
        <taxon>Polyangiales</taxon>
        <taxon>Polyangiaceae</taxon>
        <taxon>Polyangium</taxon>
    </lineage>
</organism>
<dbReference type="Gene3D" id="3.40.50.1820">
    <property type="entry name" value="alpha/beta hydrolase"/>
    <property type="match status" value="1"/>
</dbReference>
<keyword evidence="2" id="KW-0378">Hydrolase</keyword>
<dbReference type="EMBL" id="SSMQ01000033">
    <property type="protein sequence ID" value="TKD02782.1"/>
    <property type="molecule type" value="Genomic_DNA"/>
</dbReference>
<comment type="caution">
    <text evidence="2">The sequence shown here is derived from an EMBL/GenBank/DDBJ whole genome shotgun (WGS) entry which is preliminary data.</text>
</comment>
<gene>
    <name evidence="2" type="ORF">E8A74_28210</name>
</gene>
<dbReference type="InterPro" id="IPR029058">
    <property type="entry name" value="AB_hydrolase_fold"/>
</dbReference>
<dbReference type="AlphaFoldDB" id="A0A4U1J6M7"/>
<protein>
    <submittedName>
        <fullName evidence="2">Alpha/beta hydrolase</fullName>
    </submittedName>
</protein>
<name>A0A4U1J6M7_9BACT</name>
<dbReference type="Proteomes" id="UP000309215">
    <property type="component" value="Unassembled WGS sequence"/>
</dbReference>
<dbReference type="RefSeq" id="WP_136932188.1">
    <property type="nucleotide sequence ID" value="NZ_SSMQ01000033.1"/>
</dbReference>